<proteinExistence type="inferred from homology"/>
<dbReference type="Gene3D" id="3.40.390.10">
    <property type="entry name" value="Collagenase (Catalytic Domain)"/>
    <property type="match status" value="1"/>
</dbReference>
<reference evidence="7" key="1">
    <citation type="submission" date="2017-02" db="UniProtKB">
        <authorList>
            <consortium name="WormBaseParasite"/>
        </authorList>
    </citation>
    <scope>IDENTIFICATION</scope>
</reference>
<protein>
    <submittedName>
        <fullName evidence="7">PG_binding_1 domain-containing protein</fullName>
    </submittedName>
</protein>
<dbReference type="OMA" id="LMRLPRC"/>
<dbReference type="GO" id="GO:0004222">
    <property type="term" value="F:metalloendopeptidase activity"/>
    <property type="evidence" value="ECO:0007669"/>
    <property type="project" value="TreeGrafter"/>
</dbReference>
<dbReference type="PANTHER" id="PTHR10201">
    <property type="entry name" value="MATRIX METALLOPROTEINASE"/>
    <property type="match status" value="1"/>
</dbReference>
<dbReference type="AlphaFoldDB" id="A0A0N5D346"/>
<dbReference type="OrthoDB" id="406838at2759"/>
<evidence type="ECO:0000313" key="6">
    <source>
        <dbReference type="Proteomes" id="UP000276776"/>
    </source>
</evidence>
<keyword evidence="6" id="KW-1185">Reference proteome</keyword>
<evidence type="ECO:0000313" key="5">
    <source>
        <dbReference type="EMBL" id="VDN04767.1"/>
    </source>
</evidence>
<comment type="cofactor">
    <cofactor evidence="1">
        <name>Zn(2+)</name>
        <dbReference type="ChEBI" id="CHEBI:29105"/>
    </cofactor>
</comment>
<dbReference type="EMBL" id="UYYF01004496">
    <property type="protein sequence ID" value="VDN04767.1"/>
    <property type="molecule type" value="Genomic_DNA"/>
</dbReference>
<dbReference type="PANTHER" id="PTHR10201:SF291">
    <property type="entry name" value="MATRIX METALLOPROTEINASE 1, ISOFORM C-RELATED"/>
    <property type="match status" value="1"/>
</dbReference>
<keyword evidence="4" id="KW-0378">Hydrolase</keyword>
<evidence type="ECO:0000256" key="3">
    <source>
        <dbReference type="ARBA" id="ARBA00022729"/>
    </source>
</evidence>
<dbReference type="Proteomes" id="UP000276776">
    <property type="component" value="Unassembled WGS sequence"/>
</dbReference>
<dbReference type="STRING" id="103827.A0A0N5D346"/>
<keyword evidence="3" id="KW-0732">Signal</keyword>
<accession>A0A0N5D346</accession>
<dbReference type="WBParaSite" id="TCLT_0000733401-mRNA-1">
    <property type="protein sequence ID" value="TCLT_0000733401-mRNA-1"/>
    <property type="gene ID" value="TCLT_0000733401"/>
</dbReference>
<evidence type="ECO:0000256" key="4">
    <source>
        <dbReference type="ARBA" id="ARBA00023049"/>
    </source>
</evidence>
<name>A0A0N5D346_THECL</name>
<reference evidence="5 6" key="2">
    <citation type="submission" date="2018-11" db="EMBL/GenBank/DDBJ databases">
        <authorList>
            <consortium name="Pathogen Informatics"/>
        </authorList>
    </citation>
    <scope>NUCLEOTIDE SEQUENCE [LARGE SCALE GENOMIC DNA]</scope>
</reference>
<evidence type="ECO:0000256" key="2">
    <source>
        <dbReference type="ARBA" id="ARBA00010370"/>
    </source>
</evidence>
<dbReference type="GO" id="GO:0030574">
    <property type="term" value="P:collagen catabolic process"/>
    <property type="evidence" value="ECO:0007669"/>
    <property type="project" value="TreeGrafter"/>
</dbReference>
<sequence>MLSETVIEEAIRELQLYGKIPVTGKIDASTQELMSRKRCGLNDRPMQKLLRYRRNRKRFALMGPKWEKSSLTYR</sequence>
<comment type="similarity">
    <text evidence="2">Belongs to the peptidase M10A family.</text>
</comment>
<keyword evidence="4" id="KW-0482">Metalloprotease</keyword>
<dbReference type="InterPro" id="IPR024079">
    <property type="entry name" value="MetalloPept_cat_dom_sf"/>
</dbReference>
<evidence type="ECO:0000256" key="1">
    <source>
        <dbReference type="ARBA" id="ARBA00001947"/>
    </source>
</evidence>
<evidence type="ECO:0000313" key="7">
    <source>
        <dbReference type="WBParaSite" id="TCLT_0000733401-mRNA-1"/>
    </source>
</evidence>
<gene>
    <name evidence="5" type="ORF">TCLT_LOCUS7323</name>
</gene>
<organism evidence="7">
    <name type="scientific">Thelazia callipaeda</name>
    <name type="common">Oriental eyeworm</name>
    <name type="synonym">Parasitic nematode</name>
    <dbReference type="NCBI Taxonomy" id="103827"/>
    <lineage>
        <taxon>Eukaryota</taxon>
        <taxon>Metazoa</taxon>
        <taxon>Ecdysozoa</taxon>
        <taxon>Nematoda</taxon>
        <taxon>Chromadorea</taxon>
        <taxon>Rhabditida</taxon>
        <taxon>Spirurina</taxon>
        <taxon>Spiruromorpha</taxon>
        <taxon>Thelazioidea</taxon>
        <taxon>Thelaziidae</taxon>
        <taxon>Thelazia</taxon>
    </lineage>
</organism>
<dbReference type="GO" id="GO:0030198">
    <property type="term" value="P:extracellular matrix organization"/>
    <property type="evidence" value="ECO:0007669"/>
    <property type="project" value="TreeGrafter"/>
</dbReference>
<dbReference type="SUPFAM" id="SSF47090">
    <property type="entry name" value="PGBD-like"/>
    <property type="match status" value="1"/>
</dbReference>
<dbReference type="InterPro" id="IPR036365">
    <property type="entry name" value="PGBD-like_sf"/>
</dbReference>
<keyword evidence="4" id="KW-0645">Protease</keyword>